<name>A0A7Y0PMF6_9BACI</name>
<dbReference type="EMBL" id="JABBPK010000001">
    <property type="protein sequence ID" value="NMO78032.1"/>
    <property type="molecule type" value="Genomic_DNA"/>
</dbReference>
<accession>A0A7Y0PMF6</accession>
<protein>
    <submittedName>
        <fullName evidence="2">Uncharacterized protein</fullName>
    </submittedName>
</protein>
<evidence type="ECO:0000313" key="3">
    <source>
        <dbReference type="Proteomes" id="UP000588491"/>
    </source>
</evidence>
<reference evidence="2 3" key="1">
    <citation type="submission" date="2020-04" db="EMBL/GenBank/DDBJ databases">
        <title>Bacillus sp. UniB3 isolated from commercial digestive syrup.</title>
        <authorList>
            <person name="Thorat V."/>
            <person name="Kirdat K."/>
            <person name="Tiwarekar B."/>
            <person name="Yadav A."/>
        </authorList>
    </citation>
    <scope>NUCLEOTIDE SEQUENCE [LARGE SCALE GENOMIC DNA]</scope>
    <source>
        <strain evidence="2 3">UniB3</strain>
    </source>
</reference>
<sequence>MMVFHSKIDRFCRIILMIVVFIIGLVTIGPLFVEEEITILPSFIMSAIFTLTTSFIAWISFSIKYVFNDEYLLVKGGPF</sequence>
<evidence type="ECO:0000313" key="2">
    <source>
        <dbReference type="EMBL" id="NMO78032.1"/>
    </source>
</evidence>
<dbReference type="RefSeq" id="WP_169188676.1">
    <property type="nucleotide sequence ID" value="NZ_JABBPK010000001.1"/>
</dbReference>
<keyword evidence="1" id="KW-0472">Membrane</keyword>
<keyword evidence="1" id="KW-1133">Transmembrane helix</keyword>
<comment type="caution">
    <text evidence="2">The sequence shown here is derived from an EMBL/GenBank/DDBJ whole genome shotgun (WGS) entry which is preliminary data.</text>
</comment>
<evidence type="ECO:0000256" key="1">
    <source>
        <dbReference type="SAM" id="Phobius"/>
    </source>
</evidence>
<feature type="transmembrane region" description="Helical" evidence="1">
    <location>
        <begin position="39"/>
        <end position="61"/>
    </location>
</feature>
<organism evidence="2 3">
    <name type="scientific">Niallia alba</name>
    <dbReference type="NCBI Taxonomy" id="2729105"/>
    <lineage>
        <taxon>Bacteria</taxon>
        <taxon>Bacillati</taxon>
        <taxon>Bacillota</taxon>
        <taxon>Bacilli</taxon>
        <taxon>Bacillales</taxon>
        <taxon>Bacillaceae</taxon>
        <taxon>Niallia</taxon>
    </lineage>
</organism>
<dbReference type="AlphaFoldDB" id="A0A7Y0PMF6"/>
<proteinExistence type="predicted"/>
<keyword evidence="3" id="KW-1185">Reference proteome</keyword>
<feature type="transmembrane region" description="Helical" evidence="1">
    <location>
        <begin position="12"/>
        <end position="33"/>
    </location>
</feature>
<dbReference type="Proteomes" id="UP000588491">
    <property type="component" value="Unassembled WGS sequence"/>
</dbReference>
<gene>
    <name evidence="2" type="ORF">HHU08_13660</name>
</gene>
<keyword evidence="1" id="KW-0812">Transmembrane</keyword>